<protein>
    <submittedName>
        <fullName evidence="1">Uncharacterized protein</fullName>
    </submittedName>
</protein>
<name>B7FG74_MEDTR</name>
<evidence type="ECO:0000313" key="1">
    <source>
        <dbReference type="EMBL" id="ACJ83696.1"/>
    </source>
</evidence>
<proteinExistence type="evidence at transcript level"/>
<dbReference type="AlphaFoldDB" id="B7FG74"/>
<accession>B7FG74</accession>
<organism evidence="1">
    <name type="scientific">Medicago truncatula</name>
    <name type="common">Barrel medic</name>
    <name type="synonym">Medicago tribuloides</name>
    <dbReference type="NCBI Taxonomy" id="3880"/>
    <lineage>
        <taxon>Eukaryota</taxon>
        <taxon>Viridiplantae</taxon>
        <taxon>Streptophyta</taxon>
        <taxon>Embryophyta</taxon>
        <taxon>Tracheophyta</taxon>
        <taxon>Spermatophyta</taxon>
        <taxon>Magnoliopsida</taxon>
        <taxon>eudicotyledons</taxon>
        <taxon>Gunneridae</taxon>
        <taxon>Pentapetalae</taxon>
        <taxon>rosids</taxon>
        <taxon>fabids</taxon>
        <taxon>Fabales</taxon>
        <taxon>Fabaceae</taxon>
        <taxon>Papilionoideae</taxon>
        <taxon>50 kb inversion clade</taxon>
        <taxon>NPAAA clade</taxon>
        <taxon>Hologalegina</taxon>
        <taxon>IRL clade</taxon>
        <taxon>Trifolieae</taxon>
        <taxon>Medicago</taxon>
    </lineage>
</organism>
<sequence>MMLKISSQFGKQWAFITSFATNVCLLSTGKFLSQNDV</sequence>
<reference evidence="1" key="1">
    <citation type="submission" date="2008-12" db="EMBL/GenBank/DDBJ databases">
        <title>Medicago truncatula full length cdna cloning project.</title>
        <authorList>
            <person name="Moskal W."/>
            <person name="Chan A."/>
            <person name="Cheung F."/>
            <person name="Xiao Y."/>
            <person name="Town C.D."/>
        </authorList>
    </citation>
    <scope>NUCLEOTIDE SEQUENCE</scope>
</reference>
<dbReference type="EMBL" id="BT051030">
    <property type="protein sequence ID" value="ACJ83696.1"/>
    <property type="molecule type" value="mRNA"/>
</dbReference>